<dbReference type="AlphaFoldDB" id="A0A9X1WNA0"/>
<dbReference type="EMBL" id="JALIEA010000011">
    <property type="protein sequence ID" value="MCJ7858196.1"/>
    <property type="molecule type" value="Genomic_DNA"/>
</dbReference>
<evidence type="ECO:0000313" key="1">
    <source>
        <dbReference type="EMBL" id="MCJ7858196.1"/>
    </source>
</evidence>
<dbReference type="InterPro" id="IPR016024">
    <property type="entry name" value="ARM-type_fold"/>
</dbReference>
<dbReference type="RefSeq" id="WP_244803896.1">
    <property type="nucleotide sequence ID" value="NZ_JALIEA010000011.1"/>
</dbReference>
<dbReference type="SUPFAM" id="SSF48371">
    <property type="entry name" value="ARM repeat"/>
    <property type="match status" value="1"/>
</dbReference>
<name>A0A9X1WNA0_9CORY</name>
<accession>A0A9X1WNA0</accession>
<reference evidence="1" key="1">
    <citation type="submission" date="2022-04" db="EMBL/GenBank/DDBJ databases">
        <title>Corynebacterium kalidii LD5P10.</title>
        <authorList>
            <person name="Sun J.Q."/>
        </authorList>
    </citation>
    <scope>NUCLEOTIDE SEQUENCE</scope>
    <source>
        <strain evidence="1">LD5P10</strain>
    </source>
</reference>
<dbReference type="Proteomes" id="UP001139207">
    <property type="component" value="Unassembled WGS sequence"/>
</dbReference>
<sequence>MAGLKDDISPQLVGRLAGALSAVSTSFDSAAFQRQAVSGLDGMELKARVSWIADALAATLPSSPDDAARVIHDAVAHDDRTGNAVLQGWTTMPLTEYIAAEMLDRPDLALPLLGSLTSRYTAEFAVRPFLEAHHDVTMDQLRAWATSPDEHVRRLVSEGTRPRLPWAGRLYRFIEDPSDTLALLDALFDDDSLYVRRSVANHLNDVSKDHPELAVDTARRWARTSTHGDYVVRHGLRTLVKRGDPDALAVLGFDHDAPVTLTNLTCTPSTIGIGDSTTISFTLQASSPTRAAVDYLVHYQGTRRVKSGKVFKLAVRDLPAGEPVEFSRRHTFGHVSIRTIHPGPHLIEIQPNGRILGATTVDVERSPRR</sequence>
<dbReference type="Pfam" id="PF08713">
    <property type="entry name" value="DNA_alkylation"/>
    <property type="match status" value="1"/>
</dbReference>
<dbReference type="Gene3D" id="1.25.40.290">
    <property type="entry name" value="ARM repeat domains"/>
    <property type="match status" value="1"/>
</dbReference>
<dbReference type="InterPro" id="IPR014825">
    <property type="entry name" value="DNA_alkylation"/>
</dbReference>
<proteinExistence type="predicted"/>
<organism evidence="1 2">
    <name type="scientific">Corynebacterium kalidii</name>
    <dbReference type="NCBI Taxonomy" id="2931982"/>
    <lineage>
        <taxon>Bacteria</taxon>
        <taxon>Bacillati</taxon>
        <taxon>Actinomycetota</taxon>
        <taxon>Actinomycetes</taxon>
        <taxon>Mycobacteriales</taxon>
        <taxon>Corynebacteriaceae</taxon>
        <taxon>Corynebacterium</taxon>
    </lineage>
</organism>
<evidence type="ECO:0000313" key="2">
    <source>
        <dbReference type="Proteomes" id="UP001139207"/>
    </source>
</evidence>
<protein>
    <submittedName>
        <fullName evidence="1">DNA alkylation repair protein</fullName>
    </submittedName>
</protein>
<keyword evidence="2" id="KW-1185">Reference proteome</keyword>
<comment type="caution">
    <text evidence="1">The sequence shown here is derived from an EMBL/GenBank/DDBJ whole genome shotgun (WGS) entry which is preliminary data.</text>
</comment>
<gene>
    <name evidence="1" type="ORF">MUN33_05615</name>
</gene>